<evidence type="ECO:0000256" key="5">
    <source>
        <dbReference type="ARBA" id="ARBA00022692"/>
    </source>
</evidence>
<sequence>MAQIVSFALPPLHNARLKKSKVPSSNLHNVQPSVDDSIETSPAEGLTPERGNSLRQDGTWGERDVGGPLSREGAMADFDEMRRELTKLSLQRTRTRDSDKRPSLASRARTRTSVARRRTRSERAESVATVSTLDEDDHGEFSSEDDLDLGDFLREGRFEKRTEAGDSTKKVGVTYKNLTVKGVGAQATFTRTLPEAIMGTFGPDLYHLACRFIPSLKFGKAPPTRDLIHDFTGAVRDGEMMLVLGRPGAGCSTFLKVLANQRDTFAAVEGEVEYGGISAEEQRKRYRGEVNYNPEDDQHLPTLTVWQTLRFALMNKTRKHDANSIPVLIDALLKIFGISHTKGTLVGNEYVRGVSGGERKRVGIAETLATKSTVVCWDNSTRGLDASTALDYAKSLRVMTDISNRTTIVTLYQAGEGIYELMDKVLVIEEGRMIYQGPAQLARQYFIDLGFKAPDRQTTADFLTSVGDPNERQFQPGKEASTPKTAAELEAVFRKSDIYKNSLVDVENYEVDLETSDCQKTRRFQKAVEEQKSNSKLISTRSSYTVSFWRQVLACTLREFWLFWGDKTSLYTKAFIIVANGLIVGSLFYGESLATDGAFPRGGALFFSILFLGWLQMTELMRAVGGRVVVARHRDYAFYRPSAVVIARVLLDIPVLAVQAIVFTVILYFMAQLDAQAGKFFINLLFVFVSTLSITALYRMFASLSPTIDDAVRFSGIALNLLVVFVGYTIPKRTLTSDVIWFGWLYYVNPVSFAYEAVLTNEFSGRTMECSPSNLIPQGPGVDPAYQGCSLPGSTLGSNTVGGDAYFETSFGYSRSHLWRNLGVLIAFTALYILVTAFASEVFSFAAGGGGALVFKRTRKAKKMVTEEQKPADEEKATTPAEPLSVGSSDTIQSGKDMVVTDIANGKSVFTWENVQYEVPYQGGKRKLLNGVNGYVKPGVMIALMGASGAGKTTLLNTLSQRQTLGTVSGDMLVDGKPLGVEFQRGTGFCEQMDLHDETATIREALEFSAILRQDRDVPKQEKLDYVNKIIELLELQDIQDAIVGSLGVEQRKRLTIGVELAAKPELLLFLDEPTSGLDSQSAFSIVRFLKKLSKSGQAIICTIHQPSSMLIQQFDMVLALNPGGNPFYFGPVGDNGSAIIDYFAKRGTQCPPNKNVAEFILETAAKGGSKINGKRVNWNKEWLESEQNTEMLKEIQRLKESRSKEPSKAASAQHAFAAPIAIQTMEVTKRTFRQYWRDPSYLYAKLFVSVIVGIFNGFTFYNLDNSVASLQSRLFTPFLILLIPPTIVNGVVPKFYQNRALWEAREYPSRIYGWFAFCTAQVVAEIPMAIISSVVYFLLWYYPTNMPRDSSTAGYMFLMTMLFYFFMSSWGQWICAFAPSFNVISNVLPFFFVTVSIFNGIVRPYAQLPVFWRYWMYWINPSTWWINGVLAATVRGLPIQCAEGEATLFNAPPGETCNSYAGDFVRTTMGYIETTANGTCAYCPYATGDEYLSTLNVRGSEKWRDFGIFLIFVCSNWLLVYFFIYTVRVRKWSFGMGQLFTAAGKLGRIFKRN</sequence>
<feature type="transmembrane region" description="Helical" evidence="15">
    <location>
        <begin position="1243"/>
        <end position="1263"/>
    </location>
</feature>
<dbReference type="InterPro" id="IPR010929">
    <property type="entry name" value="PDR_CDR_ABC"/>
</dbReference>
<dbReference type="OrthoDB" id="245989at2759"/>
<evidence type="ECO:0000256" key="11">
    <source>
        <dbReference type="ARBA" id="ARBA00023180"/>
    </source>
</evidence>
<dbReference type="InterPro" id="IPR013525">
    <property type="entry name" value="ABC2_TM"/>
</dbReference>
<dbReference type="SMART" id="SM00382">
    <property type="entry name" value="AAA"/>
    <property type="match status" value="2"/>
</dbReference>
<dbReference type="GO" id="GO:0140359">
    <property type="term" value="F:ABC-type transporter activity"/>
    <property type="evidence" value="ECO:0007669"/>
    <property type="project" value="InterPro"/>
</dbReference>
<evidence type="ECO:0000256" key="13">
    <source>
        <dbReference type="ARBA" id="ARBA00069001"/>
    </source>
</evidence>
<feature type="domain" description="ABC transporter" evidence="16">
    <location>
        <begin position="910"/>
        <end position="1148"/>
    </location>
</feature>
<dbReference type="PROSITE" id="PS50893">
    <property type="entry name" value="ABC_TRANSPORTER_2"/>
    <property type="match status" value="2"/>
</dbReference>
<keyword evidence="8" id="KW-0067">ATP-binding</keyword>
<dbReference type="InterPro" id="IPR027417">
    <property type="entry name" value="P-loop_NTPase"/>
</dbReference>
<feature type="transmembrane region" description="Helical" evidence="15">
    <location>
        <begin position="822"/>
        <end position="855"/>
    </location>
</feature>
<dbReference type="InterPro" id="IPR017871">
    <property type="entry name" value="ABC_transporter-like_CS"/>
</dbReference>
<proteinExistence type="inferred from homology"/>
<dbReference type="Pfam" id="PF06422">
    <property type="entry name" value="PDR_CDR"/>
    <property type="match status" value="1"/>
</dbReference>
<dbReference type="GO" id="GO:0005886">
    <property type="term" value="C:plasma membrane"/>
    <property type="evidence" value="ECO:0007669"/>
    <property type="project" value="UniProtKB-SubCell"/>
</dbReference>
<feature type="transmembrane region" description="Helical" evidence="15">
    <location>
        <begin position="711"/>
        <end position="730"/>
    </location>
</feature>
<dbReference type="InterPro" id="IPR003593">
    <property type="entry name" value="AAA+_ATPase"/>
</dbReference>
<evidence type="ECO:0000313" key="18">
    <source>
        <dbReference type="Proteomes" id="UP000027920"/>
    </source>
</evidence>
<evidence type="ECO:0000256" key="14">
    <source>
        <dbReference type="SAM" id="MobiDB-lite"/>
    </source>
</evidence>
<dbReference type="FunFam" id="3.40.50.300:FF:000054">
    <property type="entry name" value="ABC multidrug transporter atrF"/>
    <property type="match status" value="1"/>
</dbReference>
<dbReference type="CDD" id="cd03233">
    <property type="entry name" value="ABCG_PDR_domain1"/>
    <property type="match status" value="1"/>
</dbReference>
<dbReference type="STRING" id="1182545.A0A072PXV1"/>
<feature type="transmembrane region" description="Helical" evidence="15">
    <location>
        <begin position="1388"/>
        <end position="1407"/>
    </location>
</feature>
<comment type="similarity">
    <text evidence="2">Belongs to the ABC transporter superfamily. ABCG family. PDR (TC 3.A.1.205) subfamily.</text>
</comment>
<evidence type="ECO:0000256" key="10">
    <source>
        <dbReference type="ARBA" id="ARBA00023136"/>
    </source>
</evidence>
<feature type="compositionally biased region" description="Acidic residues" evidence="14">
    <location>
        <begin position="133"/>
        <end position="146"/>
    </location>
</feature>
<keyword evidence="5 15" id="KW-0812">Transmembrane</keyword>
<dbReference type="Gene3D" id="3.40.50.300">
    <property type="entry name" value="P-loop containing nucleotide triphosphate hydrolases"/>
    <property type="match status" value="2"/>
</dbReference>
<dbReference type="SUPFAM" id="SSF52540">
    <property type="entry name" value="P-loop containing nucleoside triphosphate hydrolases"/>
    <property type="match status" value="2"/>
</dbReference>
<keyword evidence="18" id="KW-1185">Reference proteome</keyword>
<dbReference type="GeneID" id="25276931"/>
<dbReference type="InterPro" id="IPR029481">
    <property type="entry name" value="ABC_trans_N"/>
</dbReference>
<feature type="transmembrane region" description="Helical" evidence="15">
    <location>
        <begin position="570"/>
        <end position="590"/>
    </location>
</feature>
<feature type="domain" description="ABC transporter" evidence="16">
    <location>
        <begin position="213"/>
        <end position="455"/>
    </location>
</feature>
<evidence type="ECO:0000256" key="8">
    <source>
        <dbReference type="ARBA" id="ARBA00022840"/>
    </source>
</evidence>
<dbReference type="Pfam" id="PF14510">
    <property type="entry name" value="ABC_trans_N"/>
    <property type="match status" value="1"/>
</dbReference>
<evidence type="ECO:0000256" key="15">
    <source>
        <dbReference type="SAM" id="Phobius"/>
    </source>
</evidence>
<evidence type="ECO:0000313" key="17">
    <source>
        <dbReference type="EMBL" id="KEF60425.1"/>
    </source>
</evidence>
<dbReference type="HOGENOM" id="CLU_000604_35_0_1"/>
<feature type="compositionally biased region" description="Polar residues" evidence="14">
    <location>
        <begin position="22"/>
        <end position="34"/>
    </location>
</feature>
<dbReference type="InterPro" id="IPR034001">
    <property type="entry name" value="ABCG_PDR_1"/>
</dbReference>
<evidence type="ECO:0000256" key="2">
    <source>
        <dbReference type="ARBA" id="ARBA00006012"/>
    </source>
</evidence>
<evidence type="ECO:0000256" key="6">
    <source>
        <dbReference type="ARBA" id="ARBA00022737"/>
    </source>
</evidence>
<keyword evidence="7" id="KW-0547">Nucleotide-binding</keyword>
<keyword evidence="4" id="KW-1003">Cell membrane</keyword>
<gene>
    <name evidence="17" type="ORF">A1O9_01986</name>
</gene>
<evidence type="ECO:0000256" key="1">
    <source>
        <dbReference type="ARBA" id="ARBA00004651"/>
    </source>
</evidence>
<feature type="transmembrane region" description="Helical" evidence="15">
    <location>
        <begin position="1275"/>
        <end position="1293"/>
    </location>
</feature>
<feature type="region of interest" description="Disordered" evidence="14">
    <location>
        <begin position="865"/>
        <end position="888"/>
    </location>
</feature>
<comment type="subcellular location">
    <subcellularLocation>
        <location evidence="1">Cell membrane</location>
        <topology evidence="1">Multi-pass membrane protein</topology>
    </subcellularLocation>
</comment>
<dbReference type="CDD" id="cd03232">
    <property type="entry name" value="ABCG_PDR_domain2"/>
    <property type="match status" value="1"/>
</dbReference>
<dbReference type="Proteomes" id="UP000027920">
    <property type="component" value="Unassembled WGS sequence"/>
</dbReference>
<keyword evidence="3" id="KW-0813">Transport</keyword>
<keyword evidence="6" id="KW-0677">Repeat</keyword>
<dbReference type="InterPro" id="IPR003439">
    <property type="entry name" value="ABC_transporter-like_ATP-bd"/>
</dbReference>
<feature type="compositionally biased region" description="Basic residues" evidence="14">
    <location>
        <begin position="108"/>
        <end position="120"/>
    </location>
</feature>
<name>A0A072PXV1_9EURO</name>
<feature type="transmembrane region" description="Helical" evidence="15">
    <location>
        <begin position="1313"/>
        <end position="1343"/>
    </location>
</feature>
<feature type="transmembrane region" description="Helical" evidence="15">
    <location>
        <begin position="645"/>
        <end position="668"/>
    </location>
</feature>
<accession>A0A072PXV1</accession>
<dbReference type="EMBL" id="AMGV01000002">
    <property type="protein sequence ID" value="KEF60425.1"/>
    <property type="molecule type" value="Genomic_DNA"/>
</dbReference>
<feature type="transmembrane region" description="Helical" evidence="15">
    <location>
        <begin position="680"/>
        <end position="699"/>
    </location>
</feature>
<comment type="catalytic activity">
    <reaction evidence="12">
        <text>voriconazole(in) + ATP + H2O = voriconazole(out) + ADP + phosphate + H(+)</text>
        <dbReference type="Rhea" id="RHEA:61912"/>
        <dbReference type="ChEBI" id="CHEBI:10023"/>
        <dbReference type="ChEBI" id="CHEBI:15377"/>
        <dbReference type="ChEBI" id="CHEBI:15378"/>
        <dbReference type="ChEBI" id="CHEBI:30616"/>
        <dbReference type="ChEBI" id="CHEBI:43474"/>
        <dbReference type="ChEBI" id="CHEBI:456216"/>
    </reaction>
    <physiologicalReaction direction="left-to-right" evidence="12">
        <dbReference type="Rhea" id="RHEA:61913"/>
    </physiologicalReaction>
</comment>
<dbReference type="Pfam" id="PF01061">
    <property type="entry name" value="ABC2_membrane"/>
    <property type="match status" value="2"/>
</dbReference>
<dbReference type="Pfam" id="PF00005">
    <property type="entry name" value="ABC_tran"/>
    <property type="match status" value="2"/>
</dbReference>
<dbReference type="GO" id="GO:0016887">
    <property type="term" value="F:ATP hydrolysis activity"/>
    <property type="evidence" value="ECO:0007669"/>
    <property type="project" value="InterPro"/>
</dbReference>
<evidence type="ECO:0000256" key="3">
    <source>
        <dbReference type="ARBA" id="ARBA00022448"/>
    </source>
</evidence>
<organism evidence="17 18">
    <name type="scientific">Exophiala aquamarina CBS 119918</name>
    <dbReference type="NCBI Taxonomy" id="1182545"/>
    <lineage>
        <taxon>Eukaryota</taxon>
        <taxon>Fungi</taxon>
        <taxon>Dikarya</taxon>
        <taxon>Ascomycota</taxon>
        <taxon>Pezizomycotina</taxon>
        <taxon>Eurotiomycetes</taxon>
        <taxon>Chaetothyriomycetidae</taxon>
        <taxon>Chaetothyriales</taxon>
        <taxon>Herpotrichiellaceae</taxon>
        <taxon>Exophiala</taxon>
    </lineage>
</organism>
<dbReference type="FunFam" id="3.40.50.300:FF:001650">
    <property type="entry name" value="ABC drug exporter AtrF"/>
    <property type="match status" value="1"/>
</dbReference>
<dbReference type="RefSeq" id="XP_013263015.1">
    <property type="nucleotide sequence ID" value="XM_013407561.1"/>
</dbReference>
<feature type="transmembrane region" description="Helical" evidence="15">
    <location>
        <begin position="1355"/>
        <end position="1376"/>
    </location>
</feature>
<reference evidence="17 18" key="1">
    <citation type="submission" date="2013-03" db="EMBL/GenBank/DDBJ databases">
        <title>The Genome Sequence of Exophiala aquamarina CBS 119918.</title>
        <authorList>
            <consortium name="The Broad Institute Genomics Platform"/>
            <person name="Cuomo C."/>
            <person name="de Hoog S."/>
            <person name="Gorbushina A."/>
            <person name="Walker B."/>
            <person name="Young S.K."/>
            <person name="Zeng Q."/>
            <person name="Gargeya S."/>
            <person name="Fitzgerald M."/>
            <person name="Haas B."/>
            <person name="Abouelleil A."/>
            <person name="Allen A.W."/>
            <person name="Alvarado L."/>
            <person name="Arachchi H.M."/>
            <person name="Berlin A.M."/>
            <person name="Chapman S.B."/>
            <person name="Gainer-Dewar J."/>
            <person name="Goldberg J."/>
            <person name="Griggs A."/>
            <person name="Gujja S."/>
            <person name="Hansen M."/>
            <person name="Howarth C."/>
            <person name="Imamovic A."/>
            <person name="Ireland A."/>
            <person name="Larimer J."/>
            <person name="McCowan C."/>
            <person name="Murphy C."/>
            <person name="Pearson M."/>
            <person name="Poon T.W."/>
            <person name="Priest M."/>
            <person name="Roberts A."/>
            <person name="Saif S."/>
            <person name="Shea T."/>
            <person name="Sisk P."/>
            <person name="Sykes S."/>
            <person name="Wortman J."/>
            <person name="Nusbaum C."/>
            <person name="Birren B."/>
        </authorList>
    </citation>
    <scope>NUCLEOTIDE SEQUENCE [LARGE SCALE GENOMIC DNA]</scope>
    <source>
        <strain evidence="17 18">CBS 119918</strain>
    </source>
</reference>
<keyword evidence="11" id="KW-0325">Glycoprotein</keyword>
<dbReference type="VEuPathDB" id="FungiDB:A1O9_01986"/>
<feature type="transmembrane region" description="Helical" evidence="15">
    <location>
        <begin position="602"/>
        <end position="624"/>
    </location>
</feature>
<evidence type="ECO:0000256" key="9">
    <source>
        <dbReference type="ARBA" id="ARBA00022989"/>
    </source>
</evidence>
<feature type="transmembrane region" description="Helical" evidence="15">
    <location>
        <begin position="1507"/>
        <end position="1528"/>
    </location>
</feature>
<keyword evidence="10 15" id="KW-0472">Membrane</keyword>
<dbReference type="PROSITE" id="PS00211">
    <property type="entry name" value="ABC_TRANSPORTER_1"/>
    <property type="match status" value="1"/>
</dbReference>
<dbReference type="InterPro" id="IPR034003">
    <property type="entry name" value="ABCG_PDR_2"/>
</dbReference>
<dbReference type="GO" id="GO:0005524">
    <property type="term" value="F:ATP binding"/>
    <property type="evidence" value="ECO:0007669"/>
    <property type="project" value="UniProtKB-KW"/>
</dbReference>
<evidence type="ECO:0000256" key="12">
    <source>
        <dbReference type="ARBA" id="ARBA00047823"/>
    </source>
</evidence>
<protein>
    <recommendedName>
        <fullName evidence="13">ABC multidrug transporter atrF</fullName>
    </recommendedName>
</protein>
<dbReference type="PANTHER" id="PTHR19241">
    <property type="entry name" value="ATP-BINDING CASSETTE TRANSPORTER"/>
    <property type="match status" value="1"/>
</dbReference>
<evidence type="ECO:0000256" key="4">
    <source>
        <dbReference type="ARBA" id="ARBA00022475"/>
    </source>
</evidence>
<feature type="region of interest" description="Disordered" evidence="14">
    <location>
        <begin position="17"/>
        <end position="146"/>
    </location>
</feature>
<evidence type="ECO:0000256" key="7">
    <source>
        <dbReference type="ARBA" id="ARBA00022741"/>
    </source>
</evidence>
<keyword evidence="9 15" id="KW-1133">Transmembrane helix</keyword>
<feature type="compositionally biased region" description="Basic and acidic residues" evidence="14">
    <location>
        <begin position="865"/>
        <end position="877"/>
    </location>
</feature>
<evidence type="ECO:0000259" key="16">
    <source>
        <dbReference type="PROSITE" id="PS50893"/>
    </source>
</evidence>
<comment type="caution">
    <text evidence="17">The sequence shown here is derived from an EMBL/GenBank/DDBJ whole genome shotgun (WGS) entry which is preliminary data.</text>
</comment>